<dbReference type="AlphaFoldDB" id="A0A1H2PM22"/>
<dbReference type="Gene3D" id="3.40.50.720">
    <property type="entry name" value="NAD(P)-binding Rossmann-like Domain"/>
    <property type="match status" value="1"/>
</dbReference>
<dbReference type="PANTHER" id="PTHR43818">
    <property type="entry name" value="BCDNA.GH03377"/>
    <property type="match status" value="1"/>
</dbReference>
<feature type="domain" description="GFO/IDH/MocA-like oxidoreductase" evidence="4">
    <location>
        <begin position="155"/>
        <end position="268"/>
    </location>
</feature>
<accession>A0A1H2PM22</accession>
<evidence type="ECO:0000259" key="4">
    <source>
        <dbReference type="Pfam" id="PF22725"/>
    </source>
</evidence>
<dbReference type="RefSeq" id="WP_091906259.1">
    <property type="nucleotide sequence ID" value="NZ_FNLO01000003.1"/>
</dbReference>
<evidence type="ECO:0000259" key="3">
    <source>
        <dbReference type="Pfam" id="PF01408"/>
    </source>
</evidence>
<dbReference type="SUPFAM" id="SSF51735">
    <property type="entry name" value="NAD(P)-binding Rossmann-fold domains"/>
    <property type="match status" value="1"/>
</dbReference>
<evidence type="ECO:0000256" key="2">
    <source>
        <dbReference type="SAM" id="MobiDB-lite"/>
    </source>
</evidence>
<sequence length="383" mass="41069">MAGEARQVAQGGVNASKGRNVRYAVVGAGWIAQAAFMPAVAHTGNSRMTALVTGDVEKARVLSQRYGIEHVFGYDDYQAFLDAKVADAVYLALPNWMHHDYAIAALEAGLHVLLEKPMAVSETECEAIRAAARKSGAKLMIAYRLHFEPATLDAIARVRAGEIGEPRYFSAAFSQKVEAANHRARHGFWAGPVPDMGPYPLNAARSLFGAEPIEVSAVGVKRATLPFDFHDTVAVTLRFPGDRLAQFTVSYGADAAEHYRIVGASGDIFAQPAFGFGPGVALSLKVTRDGKTESVDFPETDQFGGELQYFSACVIDGRDPEPSGEEGLADVRVLAAIERALQTGQAQKLEPFHRRTGPNPAEARRLPQIDIPPLVDAAAPGGD</sequence>
<dbReference type="GO" id="GO:0016491">
    <property type="term" value="F:oxidoreductase activity"/>
    <property type="evidence" value="ECO:0007669"/>
    <property type="project" value="UniProtKB-KW"/>
</dbReference>
<name>A0A1H2PM22_9BURK</name>
<dbReference type="GO" id="GO:0000166">
    <property type="term" value="F:nucleotide binding"/>
    <property type="evidence" value="ECO:0007669"/>
    <property type="project" value="InterPro"/>
</dbReference>
<dbReference type="OrthoDB" id="9801953at2"/>
<proteinExistence type="predicted"/>
<dbReference type="InterPro" id="IPR055170">
    <property type="entry name" value="GFO_IDH_MocA-like_dom"/>
</dbReference>
<dbReference type="PRINTS" id="PR01775">
    <property type="entry name" value="GLFROXRDTASE"/>
</dbReference>
<reference evidence="6" key="1">
    <citation type="submission" date="2016-09" db="EMBL/GenBank/DDBJ databases">
        <authorList>
            <person name="Varghese N."/>
            <person name="Submissions S."/>
        </authorList>
    </citation>
    <scope>NUCLEOTIDE SEQUENCE [LARGE SCALE GENOMIC DNA]</scope>
    <source>
        <strain evidence="6">JS23</strain>
    </source>
</reference>
<gene>
    <name evidence="5" type="ORF">SAMN05216551_103150</name>
</gene>
<protein>
    <submittedName>
        <fullName evidence="5">Predicted dehydrogenase</fullName>
    </submittedName>
</protein>
<keyword evidence="6" id="KW-1185">Reference proteome</keyword>
<dbReference type="InterPro" id="IPR008354">
    <property type="entry name" value="Glc-Fru_OxRdtase_bac"/>
</dbReference>
<feature type="region of interest" description="Disordered" evidence="2">
    <location>
        <begin position="345"/>
        <end position="383"/>
    </location>
</feature>
<evidence type="ECO:0000313" key="5">
    <source>
        <dbReference type="EMBL" id="SDV47610.1"/>
    </source>
</evidence>
<dbReference type="STRING" id="1770053.SAMN05216551_103150"/>
<dbReference type="InterPro" id="IPR000683">
    <property type="entry name" value="Gfo/Idh/MocA-like_OxRdtase_N"/>
</dbReference>
<dbReference type="Pfam" id="PF01408">
    <property type="entry name" value="GFO_IDH_MocA"/>
    <property type="match status" value="1"/>
</dbReference>
<evidence type="ECO:0000256" key="1">
    <source>
        <dbReference type="ARBA" id="ARBA00023002"/>
    </source>
</evidence>
<feature type="domain" description="Gfo/Idh/MocA-like oxidoreductase N-terminal" evidence="3">
    <location>
        <begin position="21"/>
        <end position="143"/>
    </location>
</feature>
<dbReference type="Proteomes" id="UP000243719">
    <property type="component" value="Unassembled WGS sequence"/>
</dbReference>
<dbReference type="PANTHER" id="PTHR43818:SF11">
    <property type="entry name" value="BCDNA.GH03377"/>
    <property type="match status" value="1"/>
</dbReference>
<organism evidence="5 6">
    <name type="scientific">Chitinasiproducens palmae</name>
    <dbReference type="NCBI Taxonomy" id="1770053"/>
    <lineage>
        <taxon>Bacteria</taxon>
        <taxon>Pseudomonadati</taxon>
        <taxon>Pseudomonadota</taxon>
        <taxon>Betaproteobacteria</taxon>
        <taxon>Burkholderiales</taxon>
        <taxon>Burkholderiaceae</taxon>
        <taxon>Chitinasiproducens</taxon>
    </lineage>
</organism>
<dbReference type="Gene3D" id="3.30.360.10">
    <property type="entry name" value="Dihydrodipicolinate Reductase, domain 2"/>
    <property type="match status" value="1"/>
</dbReference>
<evidence type="ECO:0000313" key="6">
    <source>
        <dbReference type="Proteomes" id="UP000243719"/>
    </source>
</evidence>
<dbReference type="EMBL" id="FNLO01000003">
    <property type="protein sequence ID" value="SDV47610.1"/>
    <property type="molecule type" value="Genomic_DNA"/>
</dbReference>
<dbReference type="InterPro" id="IPR036291">
    <property type="entry name" value="NAD(P)-bd_dom_sf"/>
</dbReference>
<keyword evidence="1" id="KW-0560">Oxidoreductase</keyword>
<dbReference type="Pfam" id="PF22725">
    <property type="entry name" value="GFO_IDH_MocA_C3"/>
    <property type="match status" value="1"/>
</dbReference>
<dbReference type="SUPFAM" id="SSF55347">
    <property type="entry name" value="Glyceraldehyde-3-phosphate dehydrogenase-like, C-terminal domain"/>
    <property type="match status" value="1"/>
</dbReference>
<dbReference type="InterPro" id="IPR050463">
    <property type="entry name" value="Gfo/Idh/MocA_oxidrdct_glycsds"/>
</dbReference>